<organism evidence="2 3">
    <name type="scientific">Ambrosiozyma monospora</name>
    <name type="common">Yeast</name>
    <name type="synonym">Endomycopsis monosporus</name>
    <dbReference type="NCBI Taxonomy" id="43982"/>
    <lineage>
        <taxon>Eukaryota</taxon>
        <taxon>Fungi</taxon>
        <taxon>Dikarya</taxon>
        <taxon>Ascomycota</taxon>
        <taxon>Saccharomycotina</taxon>
        <taxon>Pichiomycetes</taxon>
        <taxon>Pichiales</taxon>
        <taxon>Pichiaceae</taxon>
        <taxon>Ambrosiozyma</taxon>
    </lineage>
</organism>
<dbReference type="AlphaFoldDB" id="A0A9W6WM49"/>
<dbReference type="Proteomes" id="UP001165063">
    <property type="component" value="Unassembled WGS sequence"/>
</dbReference>
<evidence type="ECO:0000256" key="1">
    <source>
        <dbReference type="SAM" id="MobiDB-lite"/>
    </source>
</evidence>
<sequence>MFQKFNKKEAKPFQKSRKLSLGFITALISRPIPKPKSLETQNKTTKSGRPLSMTFIELMQSGQSTPDTDTEKNKKIKNVKRLSLPLPSSNNDLASPLPTPASDGPVTKELKFQPQHVQDAIIDMQFKISQKHT</sequence>
<evidence type="ECO:0000313" key="2">
    <source>
        <dbReference type="EMBL" id="GME85775.1"/>
    </source>
</evidence>
<name>A0A9W6WM49_AMBMO</name>
<feature type="compositionally biased region" description="Low complexity" evidence="1">
    <location>
        <begin position="82"/>
        <end position="96"/>
    </location>
</feature>
<gene>
    <name evidence="2" type="ORF">Amon01_001020500</name>
</gene>
<evidence type="ECO:0000313" key="3">
    <source>
        <dbReference type="Proteomes" id="UP001165063"/>
    </source>
</evidence>
<reference evidence="2" key="1">
    <citation type="submission" date="2023-04" db="EMBL/GenBank/DDBJ databases">
        <title>Ambrosiozyma monospora NBRC 1965.</title>
        <authorList>
            <person name="Ichikawa N."/>
            <person name="Sato H."/>
            <person name="Tonouchi N."/>
        </authorList>
    </citation>
    <scope>NUCLEOTIDE SEQUENCE</scope>
    <source>
        <strain evidence="2">NBRC 1965</strain>
    </source>
</reference>
<keyword evidence="3" id="KW-1185">Reference proteome</keyword>
<dbReference type="EMBL" id="BSXU01018857">
    <property type="protein sequence ID" value="GME85775.1"/>
    <property type="molecule type" value="Genomic_DNA"/>
</dbReference>
<accession>A0A9W6WM49</accession>
<comment type="caution">
    <text evidence="2">The sequence shown here is derived from an EMBL/GenBank/DDBJ whole genome shotgun (WGS) entry which is preliminary data.</text>
</comment>
<proteinExistence type="predicted"/>
<feature type="region of interest" description="Disordered" evidence="1">
    <location>
        <begin position="58"/>
        <end position="107"/>
    </location>
</feature>
<protein>
    <submittedName>
        <fullName evidence="2">Unnamed protein product</fullName>
    </submittedName>
</protein>